<keyword evidence="4" id="KW-1003">Cell membrane</keyword>
<proteinExistence type="inferred from homology"/>
<organism evidence="9 10">
    <name type="scientific">Schaalia odontolytica</name>
    <dbReference type="NCBI Taxonomy" id="1660"/>
    <lineage>
        <taxon>Bacteria</taxon>
        <taxon>Bacillati</taxon>
        <taxon>Actinomycetota</taxon>
        <taxon>Actinomycetes</taxon>
        <taxon>Actinomycetales</taxon>
        <taxon>Actinomycetaceae</taxon>
        <taxon>Schaalia</taxon>
    </lineage>
</organism>
<comment type="subcellular location">
    <subcellularLocation>
        <location evidence="1">Cell membrane</location>
        <topology evidence="1">Multi-pass membrane protein</topology>
    </subcellularLocation>
</comment>
<dbReference type="PANTHER" id="PTHR34979">
    <property type="entry name" value="INNER MEMBRANE PROTEIN YGAZ"/>
    <property type="match status" value="1"/>
</dbReference>
<evidence type="ECO:0000256" key="5">
    <source>
        <dbReference type="ARBA" id="ARBA00022692"/>
    </source>
</evidence>
<gene>
    <name evidence="9" type="ORF">CYJ22_07640</name>
</gene>
<keyword evidence="3" id="KW-0813">Transport</keyword>
<evidence type="ECO:0000256" key="8">
    <source>
        <dbReference type="SAM" id="Phobius"/>
    </source>
</evidence>
<evidence type="ECO:0000256" key="4">
    <source>
        <dbReference type="ARBA" id="ARBA00022475"/>
    </source>
</evidence>
<name>A0A2I1HYU9_9ACTO</name>
<dbReference type="InterPro" id="IPR011606">
    <property type="entry name" value="Brnchd-chn_aa_trnsp_permease"/>
</dbReference>
<dbReference type="EMBL" id="PKKM01000010">
    <property type="protein sequence ID" value="PKY64054.1"/>
    <property type="molecule type" value="Genomic_DNA"/>
</dbReference>
<evidence type="ECO:0000256" key="7">
    <source>
        <dbReference type="ARBA" id="ARBA00023136"/>
    </source>
</evidence>
<evidence type="ECO:0000256" key="2">
    <source>
        <dbReference type="ARBA" id="ARBA00010735"/>
    </source>
</evidence>
<keyword evidence="6 8" id="KW-1133">Transmembrane helix</keyword>
<comment type="caution">
    <text evidence="9">The sequence shown here is derived from an EMBL/GenBank/DDBJ whole genome shotgun (WGS) entry which is preliminary data.</text>
</comment>
<dbReference type="RefSeq" id="WP_101602191.1">
    <property type="nucleotide sequence ID" value="NZ_PKKM01000010.1"/>
</dbReference>
<dbReference type="PANTHER" id="PTHR34979:SF1">
    <property type="entry name" value="INNER MEMBRANE PROTEIN YGAZ"/>
    <property type="match status" value="1"/>
</dbReference>
<comment type="similarity">
    <text evidence="2">Belongs to the AzlC family.</text>
</comment>
<evidence type="ECO:0000256" key="3">
    <source>
        <dbReference type="ARBA" id="ARBA00022448"/>
    </source>
</evidence>
<keyword evidence="5 8" id="KW-0812">Transmembrane</keyword>
<feature type="transmembrane region" description="Helical" evidence="8">
    <location>
        <begin position="195"/>
        <end position="211"/>
    </location>
</feature>
<dbReference type="GO" id="GO:1903785">
    <property type="term" value="P:L-valine transmembrane transport"/>
    <property type="evidence" value="ECO:0007669"/>
    <property type="project" value="TreeGrafter"/>
</dbReference>
<reference evidence="9 10" key="1">
    <citation type="submission" date="2017-12" db="EMBL/GenBank/DDBJ databases">
        <title>Phylogenetic diversity of female urinary microbiome.</title>
        <authorList>
            <person name="Thomas-White K."/>
            <person name="Wolfe A.J."/>
        </authorList>
    </citation>
    <scope>NUCLEOTIDE SEQUENCE [LARGE SCALE GENOMIC DNA]</scope>
    <source>
        <strain evidence="9 10">UMB0018</strain>
    </source>
</reference>
<feature type="transmembrane region" description="Helical" evidence="8">
    <location>
        <begin position="83"/>
        <end position="108"/>
    </location>
</feature>
<protein>
    <submittedName>
        <fullName evidence="9">Branched-chain amino acid transporter AzlC</fullName>
    </submittedName>
</protein>
<dbReference type="Proteomes" id="UP000234198">
    <property type="component" value="Unassembled WGS sequence"/>
</dbReference>
<evidence type="ECO:0000256" key="1">
    <source>
        <dbReference type="ARBA" id="ARBA00004651"/>
    </source>
</evidence>
<sequence length="252" mass="27141">MPKLPRTVNLPVPASPTRREILEGLRITAPVAAGYIPLGLAYGVLVIQLGLPWWLAPSLSLAAYSGSAELLVVTLAAQNTPLAVIAVTMLLVNFRLLFFAFSFPLHVIEGRFARLFSMYALVDEAYALTAARPNGWTKPRLLAMQALFNLTWLISSLVGVSAGSLIPTQIEGLDFALTALFLTLTLDAARTRRELPSILLAGVSFAVAMVVAPGQRLLVALLLFVACLVVRHILHRRGILHSVDELAEGGAQ</sequence>
<dbReference type="AlphaFoldDB" id="A0A2I1HYU9"/>
<evidence type="ECO:0000256" key="6">
    <source>
        <dbReference type="ARBA" id="ARBA00022989"/>
    </source>
</evidence>
<keyword evidence="7 8" id="KW-0472">Membrane</keyword>
<dbReference type="GO" id="GO:0005886">
    <property type="term" value="C:plasma membrane"/>
    <property type="evidence" value="ECO:0007669"/>
    <property type="project" value="UniProtKB-SubCell"/>
</dbReference>
<feature type="transmembrane region" description="Helical" evidence="8">
    <location>
        <begin position="27"/>
        <end position="47"/>
    </location>
</feature>
<evidence type="ECO:0000313" key="9">
    <source>
        <dbReference type="EMBL" id="PKY64054.1"/>
    </source>
</evidence>
<accession>A0A2I1HYU9</accession>
<evidence type="ECO:0000313" key="10">
    <source>
        <dbReference type="Proteomes" id="UP000234198"/>
    </source>
</evidence>
<feature type="transmembrane region" description="Helical" evidence="8">
    <location>
        <begin position="217"/>
        <end position="234"/>
    </location>
</feature>
<dbReference type="Pfam" id="PF03591">
    <property type="entry name" value="AzlC"/>
    <property type="match status" value="1"/>
</dbReference>